<evidence type="ECO:0000256" key="1">
    <source>
        <dbReference type="SAM" id="MobiDB-lite"/>
    </source>
</evidence>
<sequence>MPDLSPTRLPLPSSSSKSNRRSLLLPKGTLSSSIRADISTDSSNSNTETRTTRARPSSLYAPSGLDLASLTAQFGPSSNNTIMPGIPGSPTKPRATSDTKPAPPTGRLTRSQSLRAPTSTRPAARNLGTSKGLTNIAEAPASRSRPGSIAEAPTSAPRSRPGSKPNSRPASALSSASASSGPPVSSAAPSLRRAATTARHARTQSVLAPPSGSSKLEPKRPAFSTLQQHFSPRKPGVGPKASAPGPGPAVDGFVDPLGPEWRAECEALGRRLAGLRRAVEGLDHPAEGSEVERAVRGVRSLVKGLAEEVRVVGEVERRVGEREREWVDKCLEGEFE</sequence>
<feature type="compositionally biased region" description="Low complexity" evidence="1">
    <location>
        <begin position="39"/>
        <end position="49"/>
    </location>
</feature>
<dbReference type="Proteomes" id="UP000799640">
    <property type="component" value="Unassembled WGS sequence"/>
</dbReference>
<proteinExistence type="predicted"/>
<name>A0A6G1HUX4_9PEZI</name>
<feature type="compositionally biased region" description="Low complexity" evidence="1">
    <location>
        <begin position="165"/>
        <end position="198"/>
    </location>
</feature>
<keyword evidence="3" id="KW-1185">Reference proteome</keyword>
<organism evidence="2 3">
    <name type="scientific">Trichodelitschia bisporula</name>
    <dbReference type="NCBI Taxonomy" id="703511"/>
    <lineage>
        <taxon>Eukaryota</taxon>
        <taxon>Fungi</taxon>
        <taxon>Dikarya</taxon>
        <taxon>Ascomycota</taxon>
        <taxon>Pezizomycotina</taxon>
        <taxon>Dothideomycetes</taxon>
        <taxon>Dothideomycetes incertae sedis</taxon>
        <taxon>Phaeotrichales</taxon>
        <taxon>Phaeotrichaceae</taxon>
        <taxon>Trichodelitschia</taxon>
    </lineage>
</organism>
<gene>
    <name evidence="2" type="ORF">EJ06DRAFT_549680</name>
</gene>
<feature type="compositionally biased region" description="Low complexity" evidence="1">
    <location>
        <begin position="1"/>
        <end position="26"/>
    </location>
</feature>
<feature type="compositionally biased region" description="Polar residues" evidence="1">
    <location>
        <begin position="70"/>
        <end position="82"/>
    </location>
</feature>
<evidence type="ECO:0000313" key="3">
    <source>
        <dbReference type="Proteomes" id="UP000799640"/>
    </source>
</evidence>
<feature type="compositionally biased region" description="Polar residues" evidence="1">
    <location>
        <begin position="108"/>
        <end position="133"/>
    </location>
</feature>
<feature type="region of interest" description="Disordered" evidence="1">
    <location>
        <begin position="1"/>
        <end position="220"/>
    </location>
</feature>
<dbReference type="AlphaFoldDB" id="A0A6G1HUX4"/>
<evidence type="ECO:0000313" key="2">
    <source>
        <dbReference type="EMBL" id="KAF2399666.1"/>
    </source>
</evidence>
<dbReference type="EMBL" id="ML996697">
    <property type="protein sequence ID" value="KAF2399666.1"/>
    <property type="molecule type" value="Genomic_DNA"/>
</dbReference>
<reference evidence="2" key="1">
    <citation type="journal article" date="2020" name="Stud. Mycol.">
        <title>101 Dothideomycetes genomes: a test case for predicting lifestyles and emergence of pathogens.</title>
        <authorList>
            <person name="Haridas S."/>
            <person name="Albert R."/>
            <person name="Binder M."/>
            <person name="Bloem J."/>
            <person name="Labutti K."/>
            <person name="Salamov A."/>
            <person name="Andreopoulos B."/>
            <person name="Baker S."/>
            <person name="Barry K."/>
            <person name="Bills G."/>
            <person name="Bluhm B."/>
            <person name="Cannon C."/>
            <person name="Castanera R."/>
            <person name="Culley D."/>
            <person name="Daum C."/>
            <person name="Ezra D."/>
            <person name="Gonzalez J."/>
            <person name="Henrissat B."/>
            <person name="Kuo A."/>
            <person name="Liang C."/>
            <person name="Lipzen A."/>
            <person name="Lutzoni F."/>
            <person name="Magnuson J."/>
            <person name="Mondo S."/>
            <person name="Nolan M."/>
            <person name="Ohm R."/>
            <person name="Pangilinan J."/>
            <person name="Park H.-J."/>
            <person name="Ramirez L."/>
            <person name="Alfaro M."/>
            <person name="Sun H."/>
            <person name="Tritt A."/>
            <person name="Yoshinaga Y."/>
            <person name="Zwiers L.-H."/>
            <person name="Turgeon B."/>
            <person name="Goodwin S."/>
            <person name="Spatafora J."/>
            <person name="Crous P."/>
            <person name="Grigoriev I."/>
        </authorList>
    </citation>
    <scope>NUCLEOTIDE SEQUENCE</scope>
    <source>
        <strain evidence="2">CBS 262.69</strain>
    </source>
</reference>
<feature type="region of interest" description="Disordered" evidence="1">
    <location>
        <begin position="229"/>
        <end position="248"/>
    </location>
</feature>
<feature type="compositionally biased region" description="Low complexity" evidence="1">
    <location>
        <begin position="234"/>
        <end position="248"/>
    </location>
</feature>
<accession>A0A6G1HUX4</accession>
<protein>
    <submittedName>
        <fullName evidence="2">Uncharacterized protein</fullName>
    </submittedName>
</protein>